<gene>
    <name evidence="1" type="ORF">DPMN_147705</name>
</gene>
<proteinExistence type="predicted"/>
<comment type="caution">
    <text evidence="1">The sequence shown here is derived from an EMBL/GenBank/DDBJ whole genome shotgun (WGS) entry which is preliminary data.</text>
</comment>
<dbReference type="Proteomes" id="UP000828390">
    <property type="component" value="Unassembled WGS sequence"/>
</dbReference>
<reference evidence="1" key="2">
    <citation type="submission" date="2020-11" db="EMBL/GenBank/DDBJ databases">
        <authorList>
            <person name="McCartney M.A."/>
            <person name="Auch B."/>
            <person name="Kono T."/>
            <person name="Mallez S."/>
            <person name="Becker A."/>
            <person name="Gohl D.M."/>
            <person name="Silverstein K.A.T."/>
            <person name="Koren S."/>
            <person name="Bechman K.B."/>
            <person name="Herman A."/>
            <person name="Abrahante J.E."/>
            <person name="Garbe J."/>
        </authorList>
    </citation>
    <scope>NUCLEOTIDE SEQUENCE</scope>
    <source>
        <strain evidence="1">Duluth1</strain>
        <tissue evidence="1">Whole animal</tissue>
    </source>
</reference>
<evidence type="ECO:0000313" key="2">
    <source>
        <dbReference type="Proteomes" id="UP000828390"/>
    </source>
</evidence>
<sequence>MCVCTRISSSGFLYFRARGQIVEEEGYASIDGAECQYAVVNKSTTLLTTEPILAPPVENKSMEIQPQPKTTPGAGELIYIELDLEALSAKPTHPKTAGTLQRPSTPTEYVDIDFARTLALALEDANTDDK</sequence>
<organism evidence="1 2">
    <name type="scientific">Dreissena polymorpha</name>
    <name type="common">Zebra mussel</name>
    <name type="synonym">Mytilus polymorpha</name>
    <dbReference type="NCBI Taxonomy" id="45954"/>
    <lineage>
        <taxon>Eukaryota</taxon>
        <taxon>Metazoa</taxon>
        <taxon>Spiralia</taxon>
        <taxon>Lophotrochozoa</taxon>
        <taxon>Mollusca</taxon>
        <taxon>Bivalvia</taxon>
        <taxon>Autobranchia</taxon>
        <taxon>Heteroconchia</taxon>
        <taxon>Euheterodonta</taxon>
        <taxon>Imparidentia</taxon>
        <taxon>Neoheterodontei</taxon>
        <taxon>Myida</taxon>
        <taxon>Dreissenoidea</taxon>
        <taxon>Dreissenidae</taxon>
        <taxon>Dreissena</taxon>
    </lineage>
</organism>
<name>A0A9D4FAD4_DREPO</name>
<dbReference type="EMBL" id="JAIWYP010000007">
    <property type="protein sequence ID" value="KAH3794174.1"/>
    <property type="molecule type" value="Genomic_DNA"/>
</dbReference>
<keyword evidence="2" id="KW-1185">Reference proteome</keyword>
<dbReference type="AlphaFoldDB" id="A0A9D4FAD4"/>
<reference evidence="1" key="1">
    <citation type="journal article" date="2019" name="bioRxiv">
        <title>The Genome of the Zebra Mussel, Dreissena polymorpha: A Resource for Invasive Species Research.</title>
        <authorList>
            <person name="McCartney M.A."/>
            <person name="Auch B."/>
            <person name="Kono T."/>
            <person name="Mallez S."/>
            <person name="Zhang Y."/>
            <person name="Obille A."/>
            <person name="Becker A."/>
            <person name="Abrahante J.E."/>
            <person name="Garbe J."/>
            <person name="Badalamenti J.P."/>
            <person name="Herman A."/>
            <person name="Mangelson H."/>
            <person name="Liachko I."/>
            <person name="Sullivan S."/>
            <person name="Sone E.D."/>
            <person name="Koren S."/>
            <person name="Silverstein K.A.T."/>
            <person name="Beckman K.B."/>
            <person name="Gohl D.M."/>
        </authorList>
    </citation>
    <scope>NUCLEOTIDE SEQUENCE</scope>
    <source>
        <strain evidence="1">Duluth1</strain>
        <tissue evidence="1">Whole animal</tissue>
    </source>
</reference>
<accession>A0A9D4FAD4</accession>
<protein>
    <submittedName>
        <fullName evidence="1">Uncharacterized protein</fullName>
    </submittedName>
</protein>
<evidence type="ECO:0000313" key="1">
    <source>
        <dbReference type="EMBL" id="KAH3794174.1"/>
    </source>
</evidence>